<name>A0A833UV07_ACIBZ</name>
<dbReference type="InterPro" id="IPR047202">
    <property type="entry name" value="Lipocalin_Blc-like_dom"/>
</dbReference>
<dbReference type="GO" id="GO:0009279">
    <property type="term" value="C:cell outer membrane"/>
    <property type="evidence" value="ECO:0007669"/>
    <property type="project" value="UniProtKB-SubCell"/>
</dbReference>
<evidence type="ECO:0000256" key="2">
    <source>
        <dbReference type="PIRNR" id="PIRNR036893"/>
    </source>
</evidence>
<evidence type="ECO:0000256" key="1">
    <source>
        <dbReference type="ARBA" id="ARBA00006889"/>
    </source>
</evidence>
<comment type="function">
    <text evidence="2">Involved in the storage or transport of lipids necessary for membrane maintenance under stressful conditions. Displays a binding preference for lysophospholipids.</text>
</comment>
<dbReference type="EMBL" id="WNDP01000048">
    <property type="protein sequence ID" value="KAF1025034.1"/>
    <property type="molecule type" value="Genomic_DNA"/>
</dbReference>
<reference evidence="5" key="1">
    <citation type="journal article" date="2020" name="MBio">
        <title>Horizontal gene transfer to a defensive symbiont with a reduced genome amongst a multipartite beetle microbiome.</title>
        <authorList>
            <person name="Waterworth S.C."/>
            <person name="Florez L.V."/>
            <person name="Rees E.R."/>
            <person name="Hertweck C."/>
            <person name="Kaltenpoth M."/>
            <person name="Kwan J.C."/>
        </authorList>
    </citation>
    <scope>NUCLEOTIDE SEQUENCE [LARGE SCALE GENOMIC DNA]</scope>
</reference>
<dbReference type="PANTHER" id="PTHR10612:SF34">
    <property type="entry name" value="APOLIPOPROTEIN D"/>
    <property type="match status" value="1"/>
</dbReference>
<dbReference type="InterPro" id="IPR002446">
    <property type="entry name" value="Lipocalin_bac"/>
</dbReference>
<comment type="subcellular location">
    <subcellularLocation>
        <location evidence="2">Cell outer membrane</location>
    </subcellularLocation>
</comment>
<proteinExistence type="inferred from homology"/>
<dbReference type="InterPro" id="IPR022271">
    <property type="entry name" value="Lipocalin_ApoD"/>
</dbReference>
<dbReference type="GO" id="GO:0008289">
    <property type="term" value="F:lipid binding"/>
    <property type="evidence" value="ECO:0007669"/>
    <property type="project" value="UniProtKB-UniRule"/>
</dbReference>
<gene>
    <name evidence="4" type="primary">blc_3</name>
    <name evidence="4" type="ORF">GAK29_02203</name>
</gene>
<dbReference type="AlphaFoldDB" id="A0A833UV07"/>
<keyword evidence="2" id="KW-0998">Cell outer membrane</keyword>
<dbReference type="Gene3D" id="2.40.128.20">
    <property type="match status" value="1"/>
</dbReference>
<dbReference type="GO" id="GO:0006950">
    <property type="term" value="P:response to stress"/>
    <property type="evidence" value="ECO:0007669"/>
    <property type="project" value="UniProtKB-ARBA"/>
</dbReference>
<feature type="chain" id="PRO_5033202535" description="Outer membrane lipoprotein Blc" evidence="2">
    <location>
        <begin position="24"/>
        <end position="184"/>
    </location>
</feature>
<evidence type="ECO:0000259" key="3">
    <source>
        <dbReference type="Pfam" id="PF08212"/>
    </source>
</evidence>
<dbReference type="Pfam" id="PF08212">
    <property type="entry name" value="Lipocalin_2"/>
    <property type="match status" value="1"/>
</dbReference>
<keyword evidence="2" id="KW-0732">Signal</keyword>
<accession>A0A833UV07</accession>
<evidence type="ECO:0000313" key="4">
    <source>
        <dbReference type="EMBL" id="KAF1025034.1"/>
    </source>
</evidence>
<feature type="domain" description="Lipocalin/cytosolic fatty-acid binding" evidence="3">
    <location>
        <begin position="36"/>
        <end position="183"/>
    </location>
</feature>
<dbReference type="PIRSF" id="PIRSF036893">
    <property type="entry name" value="Lipocalin_ApoD"/>
    <property type="match status" value="1"/>
</dbReference>
<keyword evidence="2 4" id="KW-0449">Lipoprotein</keyword>
<dbReference type="InterPro" id="IPR000566">
    <property type="entry name" value="Lipocln_cytosolic_FA-bd_dom"/>
</dbReference>
<dbReference type="CDD" id="cd19438">
    <property type="entry name" value="lipocalin_Blc-like"/>
    <property type="match status" value="1"/>
</dbReference>
<keyword evidence="2" id="KW-0446">Lipid-binding</keyword>
<protein>
    <recommendedName>
        <fullName evidence="2">Outer membrane lipoprotein Blc</fullName>
    </recommendedName>
</protein>
<comment type="caution">
    <text evidence="4">The sequence shown here is derived from an EMBL/GenBank/DDBJ whole genome shotgun (WGS) entry which is preliminary data.</text>
</comment>
<organism evidence="4 5">
    <name type="scientific">Acinetobacter bereziniae</name>
    <name type="common">Acinetobacter genomosp. 10</name>
    <dbReference type="NCBI Taxonomy" id="106648"/>
    <lineage>
        <taxon>Bacteria</taxon>
        <taxon>Pseudomonadati</taxon>
        <taxon>Pseudomonadota</taxon>
        <taxon>Gammaproteobacteria</taxon>
        <taxon>Moraxellales</taxon>
        <taxon>Moraxellaceae</taxon>
        <taxon>Acinetobacter</taxon>
    </lineage>
</organism>
<comment type="similarity">
    <text evidence="1 2">Belongs to the calycin superfamily. Lipocalin family.</text>
</comment>
<evidence type="ECO:0000313" key="5">
    <source>
        <dbReference type="Proteomes" id="UP000490535"/>
    </source>
</evidence>
<dbReference type="Proteomes" id="UP000490535">
    <property type="component" value="Unassembled WGS sequence"/>
</dbReference>
<dbReference type="InterPro" id="IPR022272">
    <property type="entry name" value="Lipocalin_CS"/>
</dbReference>
<dbReference type="InterPro" id="IPR012674">
    <property type="entry name" value="Calycin"/>
</dbReference>
<dbReference type="PROSITE" id="PS00213">
    <property type="entry name" value="LIPOCALIN"/>
    <property type="match status" value="1"/>
</dbReference>
<dbReference type="SUPFAM" id="SSF50814">
    <property type="entry name" value="Lipocalins"/>
    <property type="match status" value="1"/>
</dbReference>
<dbReference type="PRINTS" id="PR01171">
    <property type="entry name" value="BCTLIPOCALIN"/>
</dbReference>
<feature type="signal peptide" evidence="2">
    <location>
        <begin position="1"/>
        <end position="23"/>
    </location>
</feature>
<comment type="subunit">
    <text evidence="2">Homodimer.</text>
</comment>
<dbReference type="PANTHER" id="PTHR10612">
    <property type="entry name" value="APOLIPOPROTEIN D"/>
    <property type="match status" value="1"/>
</dbReference>
<sequence length="184" mass="21040">MNNKFRVFTLVGGIALLSVAAVAYSGREKVKTAKDINLNKYLGRWYEIARKPLYFQKKCDYNVSANYELNKNGTVKVDNTCYSRNGKLQQSIGVAKVLNAPVNSKLKVTFLPKALRWLPVGQGDYWILKLDEDYQVALVGTPNKKYLWLLSRSQTLDPVIVKEYLNYAESLGYDLKDLIYTKQQ</sequence>
<keyword evidence="2" id="KW-0472">Membrane</keyword>